<protein>
    <recommendedName>
        <fullName evidence="9">Zinc transporter</fullName>
    </recommendedName>
</protein>
<evidence type="ECO:0000313" key="8">
    <source>
        <dbReference type="Proteomes" id="UP000051952"/>
    </source>
</evidence>
<evidence type="ECO:0000256" key="1">
    <source>
        <dbReference type="ARBA" id="ARBA00004141"/>
    </source>
</evidence>
<dbReference type="VEuPathDB" id="TriTrypDB:BSAL_66855"/>
<dbReference type="GO" id="GO:0005385">
    <property type="term" value="F:zinc ion transmembrane transporter activity"/>
    <property type="evidence" value="ECO:0007669"/>
    <property type="project" value="TreeGrafter"/>
</dbReference>
<dbReference type="InterPro" id="IPR003689">
    <property type="entry name" value="ZIP"/>
</dbReference>
<organism evidence="7 8">
    <name type="scientific">Bodo saltans</name>
    <name type="common">Flagellated protozoan</name>
    <dbReference type="NCBI Taxonomy" id="75058"/>
    <lineage>
        <taxon>Eukaryota</taxon>
        <taxon>Discoba</taxon>
        <taxon>Euglenozoa</taxon>
        <taxon>Kinetoplastea</taxon>
        <taxon>Metakinetoplastina</taxon>
        <taxon>Eubodonida</taxon>
        <taxon>Bodonidae</taxon>
        <taxon>Bodo</taxon>
    </lineage>
</organism>
<dbReference type="PANTHER" id="PTHR11040:SF140">
    <property type="entry name" value="ZRT (ZRT), IRT- (IRT-) LIKE PROTEIN TRANSPORTER"/>
    <property type="match status" value="1"/>
</dbReference>
<dbReference type="AlphaFoldDB" id="A0A0S4IU99"/>
<dbReference type="GO" id="GO:0016020">
    <property type="term" value="C:membrane"/>
    <property type="evidence" value="ECO:0007669"/>
    <property type="project" value="UniProtKB-SubCell"/>
</dbReference>
<dbReference type="Pfam" id="PF02535">
    <property type="entry name" value="Zip"/>
    <property type="match status" value="1"/>
</dbReference>
<feature type="non-terminal residue" evidence="7">
    <location>
        <position position="493"/>
    </location>
</feature>
<comment type="subcellular location">
    <subcellularLocation>
        <location evidence="1">Membrane</location>
        <topology evidence="1">Multi-pass membrane protein</topology>
    </subcellularLocation>
</comment>
<feature type="region of interest" description="Disordered" evidence="5">
    <location>
        <begin position="176"/>
        <end position="233"/>
    </location>
</feature>
<evidence type="ECO:0000256" key="4">
    <source>
        <dbReference type="ARBA" id="ARBA00023136"/>
    </source>
</evidence>
<evidence type="ECO:0000256" key="6">
    <source>
        <dbReference type="SAM" id="Phobius"/>
    </source>
</evidence>
<name>A0A0S4IU99_BODSA</name>
<evidence type="ECO:0000256" key="2">
    <source>
        <dbReference type="ARBA" id="ARBA00022692"/>
    </source>
</evidence>
<feature type="transmembrane region" description="Helical" evidence="6">
    <location>
        <begin position="474"/>
        <end position="492"/>
    </location>
</feature>
<evidence type="ECO:0000256" key="5">
    <source>
        <dbReference type="SAM" id="MobiDB-lite"/>
    </source>
</evidence>
<evidence type="ECO:0008006" key="9">
    <source>
        <dbReference type="Google" id="ProtNLM"/>
    </source>
</evidence>
<evidence type="ECO:0000313" key="7">
    <source>
        <dbReference type="EMBL" id="CUF89105.1"/>
    </source>
</evidence>
<reference evidence="8" key="1">
    <citation type="submission" date="2015-09" db="EMBL/GenBank/DDBJ databases">
        <authorList>
            <consortium name="Pathogen Informatics"/>
        </authorList>
    </citation>
    <scope>NUCLEOTIDE SEQUENCE [LARGE SCALE GENOMIC DNA]</scope>
    <source>
        <strain evidence="8">Lake Konstanz</strain>
    </source>
</reference>
<keyword evidence="4 6" id="KW-0472">Membrane</keyword>
<dbReference type="PANTHER" id="PTHR11040">
    <property type="entry name" value="ZINC/IRON TRANSPORTER"/>
    <property type="match status" value="1"/>
</dbReference>
<dbReference type="OrthoDB" id="448280at2759"/>
<proteinExistence type="predicted"/>
<feature type="transmembrane region" description="Helical" evidence="6">
    <location>
        <begin position="144"/>
        <end position="166"/>
    </location>
</feature>
<keyword evidence="8" id="KW-1185">Reference proteome</keyword>
<keyword evidence="3 6" id="KW-1133">Transmembrane helix</keyword>
<feature type="transmembrane region" description="Helical" evidence="6">
    <location>
        <begin position="100"/>
        <end position="124"/>
    </location>
</feature>
<dbReference type="Proteomes" id="UP000051952">
    <property type="component" value="Unassembled WGS sequence"/>
</dbReference>
<evidence type="ECO:0000256" key="3">
    <source>
        <dbReference type="ARBA" id="ARBA00022989"/>
    </source>
</evidence>
<sequence>MPTHPVTGHSFVPLPTPSPLGSCDQAGRPLITVDPASHSEALIYFANIVNSDIASKIAISLIILCVALASGVLPMRVIARAQHQEHHHGEAAGGNRIHRFLHAMVKYGNSFSAGVFLAMGIVHLMPEASRAFTAVYGERYVERYHPGELFVLMGYVLILALHRVVFPTPTCPHALEGGDSHGHSHGHGHSHDDGEEPQHSHSTSHRHQRHHHVRVSRGNSPPPPLVPPTSADPDVECRELLNMAFKVAATYGATDLQTATASRPPPQTVTTASANLSRTSVSRQTVCCRSAKHCVDVAQHGGGGGGSVTSGMSPLIPLLSPFPIEKNGSFEAHSINSENNNKDYYGGGGGGGDDEGTTGGVDHLLLDRTERIANAGGHSMGWTLVVALSVHAICEGLALGLQCGPQNVLMLGCAICSHKWAESFALSSSLIHQAVAPHHHDDDESSEHHEDGDHYQTRAAALEEEMAIQRAWKIVVLFALATPVGALLGGVMH</sequence>
<dbReference type="EMBL" id="CYKH01000434">
    <property type="protein sequence ID" value="CUF89105.1"/>
    <property type="molecule type" value="Genomic_DNA"/>
</dbReference>
<gene>
    <name evidence="7" type="ORF">BSAL_66855</name>
</gene>
<accession>A0A0S4IU99</accession>
<keyword evidence="2 6" id="KW-0812">Transmembrane</keyword>
<feature type="compositionally biased region" description="Basic residues" evidence="5">
    <location>
        <begin position="202"/>
        <end position="215"/>
    </location>
</feature>
<feature type="compositionally biased region" description="Basic and acidic residues" evidence="5">
    <location>
        <begin position="189"/>
        <end position="199"/>
    </location>
</feature>
<feature type="transmembrane region" description="Helical" evidence="6">
    <location>
        <begin position="57"/>
        <end position="79"/>
    </location>
</feature>